<proteinExistence type="predicted"/>
<protein>
    <submittedName>
        <fullName evidence="1">Uncharacterized protein</fullName>
    </submittedName>
</protein>
<keyword evidence="2" id="KW-1185">Reference proteome</keyword>
<dbReference type="EMBL" id="JACSEA010000011">
    <property type="protein sequence ID" value="KAF7388993.1"/>
    <property type="molecule type" value="Genomic_DNA"/>
</dbReference>
<reference evidence="1" key="1">
    <citation type="journal article" date="2020" name="G3 (Bethesda)">
        <title>High-Quality Assemblies for Three Invasive Social Wasps from the &lt;i&gt;Vespula&lt;/i&gt; Genus.</title>
        <authorList>
            <person name="Harrop T.W.R."/>
            <person name="Guhlin J."/>
            <person name="McLaughlin G.M."/>
            <person name="Permina E."/>
            <person name="Stockwell P."/>
            <person name="Gilligan J."/>
            <person name="Le Lec M.F."/>
            <person name="Gruber M.A.M."/>
            <person name="Quinn O."/>
            <person name="Lovegrove M."/>
            <person name="Duncan E.J."/>
            <person name="Remnant E.J."/>
            <person name="Van Eeckhoven J."/>
            <person name="Graham B."/>
            <person name="Knapp R.A."/>
            <person name="Langford K.W."/>
            <person name="Kronenberg Z."/>
            <person name="Press M.O."/>
            <person name="Eacker S.M."/>
            <person name="Wilson-Rankin E.E."/>
            <person name="Purcell J."/>
            <person name="Lester P.J."/>
            <person name="Dearden P.K."/>
        </authorList>
    </citation>
    <scope>NUCLEOTIDE SEQUENCE</scope>
    <source>
        <strain evidence="1">Marl-1</strain>
    </source>
</reference>
<sequence length="102" mass="12027">MVRSVSDRYTSGVAAMDKELHSRQQPLRIIIEIRITSSRKEERKRGKESKKRVAVEPEFFYELICIRTEEEGEGEEEKKKDGELKKEGQTVFYSWWCRLGAD</sequence>
<gene>
    <name evidence="1" type="ORF">HZH66_010130</name>
</gene>
<accession>A0A834JHU8</accession>
<organism evidence="1 2">
    <name type="scientific">Vespula vulgaris</name>
    <name type="common">Yellow jacket</name>
    <name type="synonym">Wasp</name>
    <dbReference type="NCBI Taxonomy" id="7454"/>
    <lineage>
        <taxon>Eukaryota</taxon>
        <taxon>Metazoa</taxon>
        <taxon>Ecdysozoa</taxon>
        <taxon>Arthropoda</taxon>
        <taxon>Hexapoda</taxon>
        <taxon>Insecta</taxon>
        <taxon>Pterygota</taxon>
        <taxon>Neoptera</taxon>
        <taxon>Endopterygota</taxon>
        <taxon>Hymenoptera</taxon>
        <taxon>Apocrita</taxon>
        <taxon>Aculeata</taxon>
        <taxon>Vespoidea</taxon>
        <taxon>Vespidae</taxon>
        <taxon>Vespinae</taxon>
        <taxon>Vespula</taxon>
    </lineage>
</organism>
<name>A0A834JHU8_VESVU</name>
<evidence type="ECO:0000313" key="1">
    <source>
        <dbReference type="EMBL" id="KAF7388993.1"/>
    </source>
</evidence>
<dbReference type="Proteomes" id="UP000614350">
    <property type="component" value="Unassembled WGS sequence"/>
</dbReference>
<dbReference type="AlphaFoldDB" id="A0A834JHU8"/>
<comment type="caution">
    <text evidence="1">The sequence shown here is derived from an EMBL/GenBank/DDBJ whole genome shotgun (WGS) entry which is preliminary data.</text>
</comment>
<evidence type="ECO:0000313" key="2">
    <source>
        <dbReference type="Proteomes" id="UP000614350"/>
    </source>
</evidence>